<evidence type="ECO:0000256" key="1">
    <source>
        <dbReference type="ARBA" id="ARBA00022679"/>
    </source>
</evidence>
<evidence type="ECO:0000259" key="2">
    <source>
        <dbReference type="Pfam" id="PF00534"/>
    </source>
</evidence>
<evidence type="ECO:0000313" key="4">
    <source>
        <dbReference type="EMBL" id="PIT88386.1"/>
    </source>
</evidence>
<feature type="domain" description="Glycosyl transferase family 1" evidence="2">
    <location>
        <begin position="204"/>
        <end position="368"/>
    </location>
</feature>
<evidence type="ECO:0008006" key="6">
    <source>
        <dbReference type="Google" id="ProtNLM"/>
    </source>
</evidence>
<dbReference type="AlphaFoldDB" id="A0A2M6W6I4"/>
<gene>
    <name evidence="4" type="ORF">COU29_01190</name>
</gene>
<dbReference type="FunFam" id="3.40.50.2000:FF:000119">
    <property type="entry name" value="Glycosyl transferase group 1"/>
    <property type="match status" value="1"/>
</dbReference>
<protein>
    <recommendedName>
        <fullName evidence="6">Glycosyltransferase family 1 protein</fullName>
    </recommendedName>
</protein>
<dbReference type="Gene3D" id="3.40.50.2000">
    <property type="entry name" value="Glycogen Phosphorylase B"/>
    <property type="match status" value="2"/>
</dbReference>
<dbReference type="GO" id="GO:0009103">
    <property type="term" value="P:lipopolysaccharide biosynthetic process"/>
    <property type="evidence" value="ECO:0007669"/>
    <property type="project" value="TreeGrafter"/>
</dbReference>
<dbReference type="SUPFAM" id="SSF53756">
    <property type="entry name" value="UDP-Glycosyltransferase/glycogen phosphorylase"/>
    <property type="match status" value="1"/>
</dbReference>
<reference evidence="5" key="1">
    <citation type="submission" date="2017-09" db="EMBL/GenBank/DDBJ databases">
        <title>Depth-based differentiation of microbial function through sediment-hosted aquifers and enrichment of novel symbionts in the deep terrestrial subsurface.</title>
        <authorList>
            <person name="Probst A.J."/>
            <person name="Ladd B."/>
            <person name="Jarett J.K."/>
            <person name="Geller-Mcgrath D.E."/>
            <person name="Sieber C.M.K."/>
            <person name="Emerson J.B."/>
            <person name="Anantharaman K."/>
            <person name="Thomas B.C."/>
            <person name="Malmstrom R."/>
            <person name="Stieglmeier M."/>
            <person name="Klingl A."/>
            <person name="Woyke T."/>
            <person name="Ryan C.M."/>
            <person name="Banfield J.F."/>
        </authorList>
    </citation>
    <scope>NUCLEOTIDE SEQUENCE [LARGE SCALE GENOMIC DNA]</scope>
</reference>
<accession>A0A2M6W6I4</accession>
<evidence type="ECO:0000313" key="5">
    <source>
        <dbReference type="Proteomes" id="UP000231426"/>
    </source>
</evidence>
<proteinExistence type="predicted"/>
<dbReference type="CDD" id="cd03809">
    <property type="entry name" value="GT4_MtfB-like"/>
    <property type="match status" value="1"/>
</dbReference>
<dbReference type="EMBL" id="PFBV01000003">
    <property type="protein sequence ID" value="PIT88386.1"/>
    <property type="molecule type" value="Genomic_DNA"/>
</dbReference>
<organism evidence="4 5">
    <name type="scientific">Candidatus Magasanikbacteria bacterium CG10_big_fil_rev_8_21_14_0_10_36_32</name>
    <dbReference type="NCBI Taxonomy" id="1974646"/>
    <lineage>
        <taxon>Bacteria</taxon>
        <taxon>Candidatus Magasanikiibacteriota</taxon>
    </lineage>
</organism>
<evidence type="ECO:0000259" key="3">
    <source>
        <dbReference type="Pfam" id="PF13439"/>
    </source>
</evidence>
<dbReference type="InterPro" id="IPR028098">
    <property type="entry name" value="Glyco_trans_4-like_N"/>
</dbReference>
<feature type="domain" description="Glycosyltransferase subfamily 4-like N-terminal" evidence="3">
    <location>
        <begin position="53"/>
        <end position="185"/>
    </location>
</feature>
<comment type="caution">
    <text evidence="4">The sequence shown here is derived from an EMBL/GenBank/DDBJ whole genome shotgun (WGS) entry which is preliminary data.</text>
</comment>
<dbReference type="InterPro" id="IPR001296">
    <property type="entry name" value="Glyco_trans_1"/>
</dbReference>
<name>A0A2M6W6I4_9BACT</name>
<dbReference type="PANTHER" id="PTHR46401">
    <property type="entry name" value="GLYCOSYLTRANSFERASE WBBK-RELATED"/>
    <property type="match status" value="1"/>
</dbReference>
<dbReference type="GO" id="GO:0016757">
    <property type="term" value="F:glycosyltransferase activity"/>
    <property type="evidence" value="ECO:0007669"/>
    <property type="project" value="InterPro"/>
</dbReference>
<dbReference type="PANTHER" id="PTHR46401:SF2">
    <property type="entry name" value="GLYCOSYLTRANSFERASE WBBK-RELATED"/>
    <property type="match status" value="1"/>
</dbReference>
<dbReference type="Pfam" id="PF00534">
    <property type="entry name" value="Glycos_transf_1"/>
    <property type="match status" value="1"/>
</dbReference>
<dbReference type="Proteomes" id="UP000231426">
    <property type="component" value="Unassembled WGS sequence"/>
</dbReference>
<sequence>MNIGIDIRPMMTSPRTGVGEYTFELLDAVFKIDQNNQYFLYYNASKQTSTNLPTWNQPNVHYVITHYPNKLFNSAIKLLSRPRLDKIISKKCNLTNGLDCFYSPNLNFVSLSSKTKYILTIHDLSFEFFPEFFSKKQILWHGAVNPKKQCQRADTILAPSENTKRDIMNYYKIEEKKIKVIYPGLSPIFNSINNEQLSTNKESVKQKYNLPNHYILFLGTIEPRKNIVGLIEAFEKVYSNLPIPHHLIIAGANGWSNKEIFNRAAYSPIKDHIKFIGYINSEDKPALYSNASLFIYPSFYEGFGFPALEAMAMGAPVITSNRSSLLEVAGDAAYLINPLQTNSIIQAILDILNKPELRARLIKKGRERAQLFSWEKAAKEWITTITN</sequence>
<dbReference type="Pfam" id="PF13439">
    <property type="entry name" value="Glyco_transf_4"/>
    <property type="match status" value="1"/>
</dbReference>
<keyword evidence="1" id="KW-0808">Transferase</keyword>